<name>A0A7V8RDZ7_9SPHN</name>
<dbReference type="RefSeq" id="WP_181267445.1">
    <property type="nucleotide sequence ID" value="NZ_BAAAGB010000001.1"/>
</dbReference>
<dbReference type="EC" id="2.5.1.75" evidence="10"/>
<keyword evidence="5 10" id="KW-0819">tRNA processing</keyword>
<feature type="site" description="Interaction with substrate tRNA" evidence="10">
    <location>
        <position position="140"/>
    </location>
</feature>
<dbReference type="SUPFAM" id="SSF52540">
    <property type="entry name" value="P-loop containing nucleoside triphosphate hydrolases"/>
    <property type="match status" value="1"/>
</dbReference>
<dbReference type="HAMAP" id="MF_00185">
    <property type="entry name" value="IPP_trans"/>
    <property type="match status" value="1"/>
</dbReference>
<evidence type="ECO:0000313" key="15">
    <source>
        <dbReference type="Proteomes" id="UP000589292"/>
    </source>
</evidence>
<reference evidence="14 15" key="1">
    <citation type="journal article" date="1994" name="Int. J. Syst. Bacteriol.">
        <title>Phylogenetic positions of novel aerobic, bacteriochlorophyll a-containing bacteria and description of Roseococcus thiosulfatophilus gen. nov., sp. nov., Erythromicrobium ramosum gen. nov., sp. nov., and Erythrobacter litoralis sp. nov.</title>
        <authorList>
            <person name="Yurkov V."/>
            <person name="Stackebrandt E."/>
            <person name="Holmes A."/>
            <person name="Fuerst J.A."/>
            <person name="Hugenholtz P."/>
            <person name="Golecki J."/>
            <person name="Gad'on N."/>
            <person name="Gorlenko V.M."/>
            <person name="Kompantseva E.I."/>
            <person name="Drews G."/>
        </authorList>
    </citation>
    <scope>NUCLEOTIDE SEQUENCE [LARGE SCALE GENOMIC DNA]</scope>
    <source>
        <strain evidence="14 15">KR-99</strain>
    </source>
</reference>
<evidence type="ECO:0000256" key="5">
    <source>
        <dbReference type="ARBA" id="ARBA00022694"/>
    </source>
</evidence>
<comment type="function">
    <text evidence="2 10 12">Catalyzes the transfer of a dimethylallyl group onto the adenine at position 37 in tRNAs that read codons beginning with uridine, leading to the formation of N6-(dimethylallyl)adenosine (i(6)A).</text>
</comment>
<feature type="region of interest" description="Interaction with substrate tRNA" evidence="10">
    <location>
        <begin position="52"/>
        <end position="55"/>
    </location>
</feature>
<accession>A0A7V8RDZ7</accession>
<comment type="caution">
    <text evidence="14">The sequence shown here is derived from an EMBL/GenBank/DDBJ whole genome shotgun (WGS) entry which is preliminary data.</text>
</comment>
<evidence type="ECO:0000256" key="9">
    <source>
        <dbReference type="ARBA" id="ARBA00049563"/>
    </source>
</evidence>
<dbReference type="Gene3D" id="1.10.20.140">
    <property type="match status" value="1"/>
</dbReference>
<dbReference type="GO" id="GO:0005524">
    <property type="term" value="F:ATP binding"/>
    <property type="evidence" value="ECO:0007669"/>
    <property type="project" value="UniProtKB-UniRule"/>
</dbReference>
<evidence type="ECO:0000256" key="8">
    <source>
        <dbReference type="ARBA" id="ARBA00022842"/>
    </source>
</evidence>
<dbReference type="EMBL" id="VDES01000002">
    <property type="protein sequence ID" value="MBA1374740.1"/>
    <property type="molecule type" value="Genomic_DNA"/>
</dbReference>
<dbReference type="PANTHER" id="PTHR11088">
    <property type="entry name" value="TRNA DIMETHYLALLYLTRANSFERASE"/>
    <property type="match status" value="1"/>
</dbReference>
<dbReference type="GO" id="GO:0052381">
    <property type="term" value="F:tRNA dimethylallyltransferase activity"/>
    <property type="evidence" value="ECO:0007669"/>
    <property type="project" value="UniProtKB-UniRule"/>
</dbReference>
<proteinExistence type="inferred from homology"/>
<evidence type="ECO:0000256" key="4">
    <source>
        <dbReference type="ARBA" id="ARBA00022679"/>
    </source>
</evidence>
<dbReference type="Pfam" id="PF01715">
    <property type="entry name" value="IPPT"/>
    <property type="match status" value="1"/>
</dbReference>
<dbReference type="InterPro" id="IPR018022">
    <property type="entry name" value="IPT"/>
</dbReference>
<evidence type="ECO:0000256" key="13">
    <source>
        <dbReference type="RuleBase" id="RU003785"/>
    </source>
</evidence>
<evidence type="ECO:0000313" key="14">
    <source>
        <dbReference type="EMBL" id="MBA1374740.1"/>
    </source>
</evidence>
<organism evidence="14 15">
    <name type="scientific">Sphingomonas ursincola</name>
    <dbReference type="NCBI Taxonomy" id="56361"/>
    <lineage>
        <taxon>Bacteria</taxon>
        <taxon>Pseudomonadati</taxon>
        <taxon>Pseudomonadota</taxon>
        <taxon>Alphaproteobacteria</taxon>
        <taxon>Sphingomonadales</taxon>
        <taxon>Sphingomonadaceae</taxon>
        <taxon>Sphingomonas</taxon>
    </lineage>
</organism>
<evidence type="ECO:0000256" key="7">
    <source>
        <dbReference type="ARBA" id="ARBA00022840"/>
    </source>
</evidence>
<dbReference type="AlphaFoldDB" id="A0A7V8RDZ7"/>
<dbReference type="InterPro" id="IPR039657">
    <property type="entry name" value="Dimethylallyltransferase"/>
</dbReference>
<evidence type="ECO:0000256" key="2">
    <source>
        <dbReference type="ARBA" id="ARBA00003213"/>
    </source>
</evidence>
<dbReference type="GO" id="GO:0006400">
    <property type="term" value="P:tRNA modification"/>
    <property type="evidence" value="ECO:0007669"/>
    <property type="project" value="TreeGrafter"/>
</dbReference>
<sequence>MGTNISPETADNTRPALALIAGPTASGKSGLAVRYAQFLQSRGQRVVIINADSAQVYSDLAILSARPSEGEMGGIKHRLFGYIDGAEACSAARWAEDARGEIAAAHAAGALPILVGGTGLYLRTLLDGIAPVPPIDPAIRQAVRALPVAEAYAALQTEDPVAAARLNAADTTRVARALEVVRSTGQTLKAWQARKQGGIGDAVRLAPLVLLPPRDWLFERCDRRFAAMLDSGAVEEVEALLARGLDGDLPVMRAIGVPEIAGLLRGELTREAALAAGQLATRQYAKRQYTWFRNQPPESWQRYTKPYSDSDGLDFDILFLI</sequence>
<keyword evidence="8 10" id="KW-0460">Magnesium</keyword>
<evidence type="ECO:0000256" key="1">
    <source>
        <dbReference type="ARBA" id="ARBA00001946"/>
    </source>
</evidence>
<dbReference type="PANTHER" id="PTHR11088:SF60">
    <property type="entry name" value="TRNA DIMETHYLALLYLTRANSFERASE"/>
    <property type="match status" value="1"/>
</dbReference>
<feature type="binding site" evidence="10">
    <location>
        <begin position="22"/>
        <end position="29"/>
    </location>
    <ligand>
        <name>ATP</name>
        <dbReference type="ChEBI" id="CHEBI:30616"/>
    </ligand>
</feature>
<evidence type="ECO:0000256" key="11">
    <source>
        <dbReference type="RuleBase" id="RU003783"/>
    </source>
</evidence>
<evidence type="ECO:0000256" key="10">
    <source>
        <dbReference type="HAMAP-Rule" id="MF_00185"/>
    </source>
</evidence>
<evidence type="ECO:0000256" key="3">
    <source>
        <dbReference type="ARBA" id="ARBA00005842"/>
    </source>
</evidence>
<comment type="similarity">
    <text evidence="3 10 13">Belongs to the IPP transferase family.</text>
</comment>
<feature type="site" description="Interaction with substrate tRNA" evidence="10">
    <location>
        <position position="118"/>
    </location>
</feature>
<comment type="caution">
    <text evidence="10">Lacks conserved residue(s) required for the propagation of feature annotation.</text>
</comment>
<keyword evidence="7 10" id="KW-0067">ATP-binding</keyword>
<gene>
    <name evidence="10 14" type="primary">miaA</name>
    <name evidence="14" type="ORF">FG486_10340</name>
</gene>
<dbReference type="Gene3D" id="3.40.50.300">
    <property type="entry name" value="P-loop containing nucleotide triphosphate hydrolases"/>
    <property type="match status" value="1"/>
</dbReference>
<dbReference type="NCBIfam" id="TIGR00174">
    <property type="entry name" value="miaA"/>
    <property type="match status" value="1"/>
</dbReference>
<keyword evidence="15" id="KW-1185">Reference proteome</keyword>
<feature type="binding site" evidence="10">
    <location>
        <begin position="24"/>
        <end position="29"/>
    </location>
    <ligand>
        <name>substrate</name>
    </ligand>
</feature>
<evidence type="ECO:0000256" key="6">
    <source>
        <dbReference type="ARBA" id="ARBA00022741"/>
    </source>
</evidence>
<keyword evidence="4 10" id="KW-0808">Transferase</keyword>
<comment type="cofactor">
    <cofactor evidence="1 10">
        <name>Mg(2+)</name>
        <dbReference type="ChEBI" id="CHEBI:18420"/>
    </cofactor>
</comment>
<evidence type="ECO:0000256" key="12">
    <source>
        <dbReference type="RuleBase" id="RU003784"/>
    </source>
</evidence>
<protein>
    <recommendedName>
        <fullName evidence="10">tRNA dimethylallyltransferase</fullName>
        <ecNumber evidence="10">2.5.1.75</ecNumber>
    </recommendedName>
    <alternativeName>
        <fullName evidence="10">Dimethylallyl diphosphate:tRNA dimethylallyltransferase</fullName>
        <shortName evidence="10">DMAPP:tRNA dimethylallyltransferase</shortName>
        <shortName evidence="10">DMATase</shortName>
    </alternativeName>
    <alternativeName>
        <fullName evidence="10">Isopentenyl-diphosphate:tRNA isopentenyltransferase</fullName>
        <shortName evidence="10">IPP transferase</shortName>
        <shortName evidence="10">IPPT</shortName>
        <shortName evidence="10">IPTase</shortName>
    </alternativeName>
</protein>
<keyword evidence="6 10" id="KW-0547">Nucleotide-binding</keyword>
<comment type="catalytic activity">
    <reaction evidence="9 10 11">
        <text>adenosine(37) in tRNA + dimethylallyl diphosphate = N(6)-dimethylallyladenosine(37) in tRNA + diphosphate</text>
        <dbReference type="Rhea" id="RHEA:26482"/>
        <dbReference type="Rhea" id="RHEA-COMP:10162"/>
        <dbReference type="Rhea" id="RHEA-COMP:10375"/>
        <dbReference type="ChEBI" id="CHEBI:33019"/>
        <dbReference type="ChEBI" id="CHEBI:57623"/>
        <dbReference type="ChEBI" id="CHEBI:74411"/>
        <dbReference type="ChEBI" id="CHEBI:74415"/>
        <dbReference type="EC" id="2.5.1.75"/>
    </reaction>
</comment>
<dbReference type="Proteomes" id="UP000589292">
    <property type="component" value="Unassembled WGS sequence"/>
</dbReference>
<dbReference type="InterPro" id="IPR027417">
    <property type="entry name" value="P-loop_NTPase"/>
</dbReference>
<comment type="subunit">
    <text evidence="10">Monomer.</text>
</comment>